<dbReference type="EMBL" id="JXRA01000029">
    <property type="protein sequence ID" value="KIO77806.1"/>
    <property type="molecule type" value="Genomic_DNA"/>
</dbReference>
<name>A0A0D0GTT2_9SPHI</name>
<accession>A0A0D0GTT2</accession>
<comment type="caution">
    <text evidence="1">The sequence shown here is derived from an EMBL/GenBank/DDBJ whole genome shotgun (WGS) entry which is preliminary data.</text>
</comment>
<keyword evidence="2" id="KW-1185">Reference proteome</keyword>
<evidence type="ECO:0000313" key="2">
    <source>
        <dbReference type="Proteomes" id="UP000032049"/>
    </source>
</evidence>
<organism evidence="1 2">
    <name type="scientific">Pedobacter lusitanus</name>
    <dbReference type="NCBI Taxonomy" id="1503925"/>
    <lineage>
        <taxon>Bacteria</taxon>
        <taxon>Pseudomonadati</taxon>
        <taxon>Bacteroidota</taxon>
        <taxon>Sphingobacteriia</taxon>
        <taxon>Sphingobacteriales</taxon>
        <taxon>Sphingobacteriaceae</taxon>
        <taxon>Pedobacter</taxon>
    </lineage>
</organism>
<protein>
    <submittedName>
        <fullName evidence="1">Uncharacterized protein</fullName>
    </submittedName>
</protein>
<gene>
    <name evidence="1" type="ORF">TH53_07785</name>
</gene>
<dbReference type="AlphaFoldDB" id="A0A0D0GTT2"/>
<dbReference type="STRING" id="1503925.TH53_07785"/>
<proteinExistence type="predicted"/>
<dbReference type="OrthoDB" id="680366at2"/>
<sequence>MKQLSIKHITNLHSDSLRGLDFYAQELVILQERLEEILADNTNKEVAGQVEHFQNEFIIHKNAIDELKSSIHENNSNIKDQISEFDGSIEKITISDNHNLHEDYLTEERLFNELRHEFYRFASKWM</sequence>
<reference evidence="1 2" key="1">
    <citation type="submission" date="2015-01" db="EMBL/GenBank/DDBJ databases">
        <title>Draft genome sequence of Pedobacter sp. NL19 isolated from sludge of an effluent treatment pond in an abandoned uranium mine.</title>
        <authorList>
            <person name="Santos T."/>
            <person name="Caetano T."/>
            <person name="Covas C."/>
            <person name="Cruz A."/>
            <person name="Mendo S."/>
        </authorList>
    </citation>
    <scope>NUCLEOTIDE SEQUENCE [LARGE SCALE GENOMIC DNA]</scope>
    <source>
        <strain evidence="1 2">NL19</strain>
    </source>
</reference>
<evidence type="ECO:0000313" key="1">
    <source>
        <dbReference type="EMBL" id="KIO77806.1"/>
    </source>
</evidence>
<dbReference type="Proteomes" id="UP000032049">
    <property type="component" value="Unassembled WGS sequence"/>
</dbReference>
<dbReference type="RefSeq" id="WP_041880382.1">
    <property type="nucleotide sequence ID" value="NZ_CP157278.1"/>
</dbReference>